<feature type="region of interest" description="Disordered" evidence="3">
    <location>
        <begin position="173"/>
        <end position="246"/>
    </location>
</feature>
<comment type="caution">
    <text evidence="5">The sequence shown here is derived from an EMBL/GenBank/DDBJ whole genome shotgun (WGS) entry which is preliminary data.</text>
</comment>
<sequence length="246" mass="28442">MGYGSDRPVFCGNFEYGATPREIERLFDRYGVIDRIDMKTGFAFVYMKDDRDAEDAIRALDRREFGYRRRRLRVEWAKGDGDVKRREDLRRRQTKPTTTLFVVNFDVENTVERDLERHFEQFGKLTRVQIKRNYAFIQYDDVEAATAAVDSCHLSRLSGRTISVEYVAREADGRRIEDEDRSRSPVARRSRSPSYGRGRGYSPRRSLSPAPRRVAASPRRSRSPAHAHLCHAPEACPEGTSTKARS</sequence>
<keyword evidence="1" id="KW-0508">mRNA splicing</keyword>
<dbReference type="InterPro" id="IPR000504">
    <property type="entry name" value="RRM_dom"/>
</dbReference>
<keyword evidence="1" id="KW-0507">mRNA processing</keyword>
<dbReference type="EMBL" id="JALJOV010001366">
    <property type="protein sequence ID" value="KAK9849019.1"/>
    <property type="molecule type" value="Genomic_DNA"/>
</dbReference>
<feature type="compositionally biased region" description="Low complexity" evidence="3">
    <location>
        <begin position="192"/>
        <end position="218"/>
    </location>
</feature>
<feature type="domain" description="RRM" evidence="4">
    <location>
        <begin position="98"/>
        <end position="169"/>
    </location>
</feature>
<dbReference type="PROSITE" id="PS50102">
    <property type="entry name" value="RRM"/>
    <property type="match status" value="2"/>
</dbReference>
<dbReference type="Proteomes" id="UP001485043">
    <property type="component" value="Unassembled WGS sequence"/>
</dbReference>
<dbReference type="SMART" id="SM00360">
    <property type="entry name" value="RRM"/>
    <property type="match status" value="2"/>
</dbReference>
<dbReference type="GO" id="GO:0003723">
    <property type="term" value="F:RNA binding"/>
    <property type="evidence" value="ECO:0007669"/>
    <property type="project" value="UniProtKB-UniRule"/>
</dbReference>
<reference evidence="5 6" key="1">
    <citation type="journal article" date="2024" name="Nat. Commun.">
        <title>Phylogenomics reveals the evolutionary origins of lichenization in chlorophyte algae.</title>
        <authorList>
            <person name="Puginier C."/>
            <person name="Libourel C."/>
            <person name="Otte J."/>
            <person name="Skaloud P."/>
            <person name="Haon M."/>
            <person name="Grisel S."/>
            <person name="Petersen M."/>
            <person name="Berrin J.G."/>
            <person name="Delaux P.M."/>
            <person name="Dal Grande F."/>
            <person name="Keller J."/>
        </authorList>
    </citation>
    <scope>NUCLEOTIDE SEQUENCE [LARGE SCALE GENOMIC DNA]</scope>
    <source>
        <strain evidence="5 6">SAG 2523</strain>
    </source>
</reference>
<proteinExistence type="predicted"/>
<evidence type="ECO:0000256" key="1">
    <source>
        <dbReference type="ARBA" id="ARBA00023187"/>
    </source>
</evidence>
<keyword evidence="2" id="KW-0694">RNA-binding</keyword>
<gene>
    <name evidence="5" type="ORF">WJX84_001019</name>
</gene>
<dbReference type="Gene3D" id="3.30.70.330">
    <property type="match status" value="2"/>
</dbReference>
<dbReference type="AlphaFoldDB" id="A0AAW1SLR3"/>
<feature type="compositionally biased region" description="Basic residues" evidence="3">
    <location>
        <begin position="219"/>
        <end position="229"/>
    </location>
</feature>
<dbReference type="GO" id="GO:0008380">
    <property type="term" value="P:RNA splicing"/>
    <property type="evidence" value="ECO:0007669"/>
    <property type="project" value="UniProtKB-KW"/>
</dbReference>
<name>A0AAW1SLR3_9CHLO</name>
<dbReference type="SUPFAM" id="SSF54928">
    <property type="entry name" value="RNA-binding domain, RBD"/>
    <property type="match status" value="2"/>
</dbReference>
<dbReference type="InterPro" id="IPR050907">
    <property type="entry name" value="SRSF"/>
</dbReference>
<evidence type="ECO:0000256" key="3">
    <source>
        <dbReference type="SAM" id="MobiDB-lite"/>
    </source>
</evidence>
<organism evidence="5 6">
    <name type="scientific">Apatococcus fuscideae</name>
    <dbReference type="NCBI Taxonomy" id="2026836"/>
    <lineage>
        <taxon>Eukaryota</taxon>
        <taxon>Viridiplantae</taxon>
        <taxon>Chlorophyta</taxon>
        <taxon>core chlorophytes</taxon>
        <taxon>Trebouxiophyceae</taxon>
        <taxon>Chlorellales</taxon>
        <taxon>Chlorellaceae</taxon>
        <taxon>Apatococcus</taxon>
    </lineage>
</organism>
<feature type="domain" description="RRM" evidence="4">
    <location>
        <begin position="7"/>
        <end position="79"/>
    </location>
</feature>
<dbReference type="PANTHER" id="PTHR23147">
    <property type="entry name" value="SERINE/ARGININE RICH SPLICING FACTOR"/>
    <property type="match status" value="1"/>
</dbReference>
<evidence type="ECO:0000259" key="4">
    <source>
        <dbReference type="PROSITE" id="PS50102"/>
    </source>
</evidence>
<evidence type="ECO:0000313" key="5">
    <source>
        <dbReference type="EMBL" id="KAK9849019.1"/>
    </source>
</evidence>
<keyword evidence="6" id="KW-1185">Reference proteome</keyword>
<accession>A0AAW1SLR3</accession>
<protein>
    <recommendedName>
        <fullName evidence="4">RRM domain-containing protein</fullName>
    </recommendedName>
</protein>
<evidence type="ECO:0000256" key="2">
    <source>
        <dbReference type="PROSITE-ProRule" id="PRU00176"/>
    </source>
</evidence>
<dbReference type="InterPro" id="IPR035979">
    <property type="entry name" value="RBD_domain_sf"/>
</dbReference>
<feature type="compositionally biased region" description="Basic and acidic residues" evidence="3">
    <location>
        <begin position="173"/>
        <end position="183"/>
    </location>
</feature>
<evidence type="ECO:0000313" key="6">
    <source>
        <dbReference type="Proteomes" id="UP001485043"/>
    </source>
</evidence>
<dbReference type="Pfam" id="PF00076">
    <property type="entry name" value="RRM_1"/>
    <property type="match status" value="2"/>
</dbReference>
<dbReference type="InterPro" id="IPR012677">
    <property type="entry name" value="Nucleotide-bd_a/b_plait_sf"/>
</dbReference>